<dbReference type="InterPro" id="IPR043502">
    <property type="entry name" value="DNA/RNA_pol_sf"/>
</dbReference>
<evidence type="ECO:0000256" key="2">
    <source>
        <dbReference type="SAM" id="MobiDB-lite"/>
    </source>
</evidence>
<dbReference type="PANTHER" id="PTHR24559">
    <property type="entry name" value="TRANSPOSON TY3-I GAG-POL POLYPROTEIN"/>
    <property type="match status" value="1"/>
</dbReference>
<keyword evidence="1" id="KW-0863">Zinc-finger</keyword>
<evidence type="ECO:0000313" key="4">
    <source>
        <dbReference type="EnsemblPlants" id="Solyc02g044007.1.1"/>
    </source>
</evidence>
<feature type="region of interest" description="Disordered" evidence="2">
    <location>
        <begin position="38"/>
        <end position="68"/>
    </location>
</feature>
<dbReference type="InterPro" id="IPR021109">
    <property type="entry name" value="Peptidase_aspartic_dom_sf"/>
</dbReference>
<keyword evidence="1" id="KW-0862">Zinc</keyword>
<dbReference type="SUPFAM" id="SSF56672">
    <property type="entry name" value="DNA/RNA polymerases"/>
    <property type="match status" value="1"/>
</dbReference>
<dbReference type="PANTHER" id="PTHR24559:SF436">
    <property type="entry name" value="RNA-DIRECTED DNA POLYMERASE HOMOLOG"/>
    <property type="match status" value="1"/>
</dbReference>
<sequence length="596" mass="67184">MAPSMEWMKLVDETYLVGMQNFLDFAFKKQESVVVAKEEGGHGEGDAAKGRDNRSKTIPPKDETTGTNAYRIKTKAATQESYENCRKGAPHREGCYICGETTHAARYCPSLRKLSVMVAAEKQQEKAAMQTRGSVAEQRGQNSGMDKGKNVIVGMFNHMDLFNHISIAALAAQSASIKPRESLFVDAKLNGKDVRIMLDTGATHNFVTEQKAKELGLNYVASNTMLKTINATPTFVHGFAPKVSIDLGDWSGLIDFTIVPMDVFDYEVNAFISPHHNQLHISDTGDSCVVPLIRVPQNGIHLLAMQIIKGFKRGEPTFLVALVGGIESCSEAVPLHHCIEQVLSEIRTCWRKSFPNGHGEEQVSNSLDYDLFDRLGQAKVFMKMVLRKVRITEGDKPKTTCVTRYGAFQWLVMPFGLTNAPATFCTLMNKLFHQYLHQFVVIYLDDIVVYSDIMEDHVEQLRKVFKVLRYNDLCVKWEKCSFAQPTVQFLGHTISHGEIRMDGDKLLRIRRLQRRYPNYGPSLALPIIIDALFFSYSAIATRLTDLLSKNREWERSDACQAAFDRFKADITEEPILALPDFTKAFELLLMFLDNPQ</sequence>
<feature type="domain" description="CCHC-type" evidence="3">
    <location>
        <begin position="95"/>
        <end position="110"/>
    </location>
</feature>
<dbReference type="InterPro" id="IPR001878">
    <property type="entry name" value="Znf_CCHC"/>
</dbReference>
<dbReference type="FunFam" id="3.30.70.270:FF:000003">
    <property type="entry name" value="Transposon Ty3-G Gag-Pol polyprotein"/>
    <property type="match status" value="1"/>
</dbReference>
<protein>
    <recommendedName>
        <fullName evidence="3">CCHC-type domain-containing protein</fullName>
    </recommendedName>
</protein>
<dbReference type="CDD" id="cd00303">
    <property type="entry name" value="retropepsin_like"/>
    <property type="match status" value="1"/>
</dbReference>
<dbReference type="Proteomes" id="UP000004994">
    <property type="component" value="Chromosome 2"/>
</dbReference>
<evidence type="ECO:0000259" key="3">
    <source>
        <dbReference type="PROSITE" id="PS50158"/>
    </source>
</evidence>
<dbReference type="Gramene" id="Solyc02g044007.1.1">
    <property type="protein sequence ID" value="Solyc02g044007.1.1"/>
    <property type="gene ID" value="Solyc02g044007.1"/>
</dbReference>
<dbReference type="Pfam" id="PF13650">
    <property type="entry name" value="Asp_protease_2"/>
    <property type="match status" value="1"/>
</dbReference>
<keyword evidence="1" id="KW-0479">Metal-binding</keyword>
<dbReference type="Gene3D" id="3.10.10.10">
    <property type="entry name" value="HIV Type 1 Reverse Transcriptase, subunit A, domain 1"/>
    <property type="match status" value="1"/>
</dbReference>
<name>A0A3Q7EXY1_SOLLC</name>
<feature type="compositionally biased region" description="Basic and acidic residues" evidence="2">
    <location>
        <begin position="38"/>
        <end position="64"/>
    </location>
</feature>
<dbReference type="Gene3D" id="2.40.70.10">
    <property type="entry name" value="Acid Proteases"/>
    <property type="match status" value="1"/>
</dbReference>
<dbReference type="InterPro" id="IPR000477">
    <property type="entry name" value="RT_dom"/>
</dbReference>
<dbReference type="InterPro" id="IPR053134">
    <property type="entry name" value="RNA-dir_DNA_polymerase"/>
</dbReference>
<dbReference type="CDD" id="cd01647">
    <property type="entry name" value="RT_LTR"/>
    <property type="match status" value="1"/>
</dbReference>
<dbReference type="GO" id="GO:0003676">
    <property type="term" value="F:nucleic acid binding"/>
    <property type="evidence" value="ECO:0007669"/>
    <property type="project" value="InterPro"/>
</dbReference>
<dbReference type="InParanoid" id="A0A3Q7EXY1"/>
<dbReference type="PROSITE" id="PS50158">
    <property type="entry name" value="ZF_CCHC"/>
    <property type="match status" value="1"/>
</dbReference>
<dbReference type="GO" id="GO:0008270">
    <property type="term" value="F:zinc ion binding"/>
    <property type="evidence" value="ECO:0007669"/>
    <property type="project" value="UniProtKB-KW"/>
</dbReference>
<keyword evidence="5" id="KW-1185">Reference proteome</keyword>
<evidence type="ECO:0000256" key="1">
    <source>
        <dbReference type="PROSITE-ProRule" id="PRU00047"/>
    </source>
</evidence>
<accession>A0A3Q7EXY1</accession>
<dbReference type="EnsemblPlants" id="Solyc02g044007.1.1">
    <property type="protein sequence ID" value="Solyc02g044007.1.1"/>
    <property type="gene ID" value="Solyc02g044007.1"/>
</dbReference>
<evidence type="ECO:0000313" key="5">
    <source>
        <dbReference type="Proteomes" id="UP000004994"/>
    </source>
</evidence>
<proteinExistence type="predicted"/>
<dbReference type="Gene3D" id="3.30.70.270">
    <property type="match status" value="2"/>
</dbReference>
<dbReference type="SUPFAM" id="SSF50630">
    <property type="entry name" value="Acid proteases"/>
    <property type="match status" value="1"/>
</dbReference>
<dbReference type="AlphaFoldDB" id="A0A3Q7EXY1"/>
<organism evidence="4">
    <name type="scientific">Solanum lycopersicum</name>
    <name type="common">Tomato</name>
    <name type="synonym">Lycopersicon esculentum</name>
    <dbReference type="NCBI Taxonomy" id="4081"/>
    <lineage>
        <taxon>Eukaryota</taxon>
        <taxon>Viridiplantae</taxon>
        <taxon>Streptophyta</taxon>
        <taxon>Embryophyta</taxon>
        <taxon>Tracheophyta</taxon>
        <taxon>Spermatophyta</taxon>
        <taxon>Magnoliopsida</taxon>
        <taxon>eudicotyledons</taxon>
        <taxon>Gunneridae</taxon>
        <taxon>Pentapetalae</taxon>
        <taxon>asterids</taxon>
        <taxon>lamiids</taxon>
        <taxon>Solanales</taxon>
        <taxon>Solanaceae</taxon>
        <taxon>Solanoideae</taxon>
        <taxon>Solaneae</taxon>
        <taxon>Solanum</taxon>
        <taxon>Solanum subgen. Lycopersicon</taxon>
    </lineage>
</organism>
<reference evidence="4" key="1">
    <citation type="journal article" date="2012" name="Nature">
        <title>The tomato genome sequence provides insights into fleshy fruit evolution.</title>
        <authorList>
            <consortium name="Tomato Genome Consortium"/>
        </authorList>
    </citation>
    <scope>NUCLEOTIDE SEQUENCE [LARGE SCALE GENOMIC DNA]</scope>
    <source>
        <strain evidence="4">cv. Heinz 1706</strain>
    </source>
</reference>
<dbReference type="STRING" id="4081.A0A3Q7EXY1"/>
<reference evidence="4" key="2">
    <citation type="submission" date="2019-01" db="UniProtKB">
        <authorList>
            <consortium name="EnsemblPlants"/>
        </authorList>
    </citation>
    <scope>IDENTIFICATION</scope>
    <source>
        <strain evidence="4">cv. Heinz 1706</strain>
    </source>
</reference>
<dbReference type="InterPro" id="IPR043128">
    <property type="entry name" value="Rev_trsase/Diguanyl_cyclase"/>
</dbReference>
<dbReference type="Pfam" id="PF00078">
    <property type="entry name" value="RVT_1"/>
    <property type="match status" value="1"/>
</dbReference>